<sequence>MPTYVLTGASRGLGFEFLRQLSSNANNTVIGLVRNKAATEKKVAEELKDAPGKIHILAADLNDYNSIKNAAAETASITGGAVDYLIANAAYVPIEDEFFTPLGNLTENPEKLEKDLNKMIKTNVAGNIHLYGLFLPLILKGQAKKVVCISSSMSEVASINKLGLKESPLYAMSKAAMNVVTAKFNVQYQKDGVLFLSICPGMMDGDGIDPTKLTPEQMAQGMELITKFSQAFPDFKGPQPVSAVVPKIIKVWEEASLEKGDGGAFLPHTGIPGKWL</sequence>
<dbReference type="PANTHER" id="PTHR45458:SF3">
    <property type="entry name" value="CHAIN DEHYDROGENASE (ATSC), PUTATIVE-RELATED"/>
    <property type="match status" value="1"/>
</dbReference>
<organism evidence="1 2">
    <name type="scientific">Diatrype stigma</name>
    <dbReference type="NCBI Taxonomy" id="117547"/>
    <lineage>
        <taxon>Eukaryota</taxon>
        <taxon>Fungi</taxon>
        <taxon>Dikarya</taxon>
        <taxon>Ascomycota</taxon>
        <taxon>Pezizomycotina</taxon>
        <taxon>Sordariomycetes</taxon>
        <taxon>Xylariomycetidae</taxon>
        <taxon>Xylariales</taxon>
        <taxon>Diatrypaceae</taxon>
        <taxon>Diatrype</taxon>
    </lineage>
</organism>
<dbReference type="Proteomes" id="UP001320420">
    <property type="component" value="Unassembled WGS sequence"/>
</dbReference>
<evidence type="ECO:0000313" key="2">
    <source>
        <dbReference type="Proteomes" id="UP001320420"/>
    </source>
</evidence>
<reference evidence="1 2" key="1">
    <citation type="submission" date="2024-02" db="EMBL/GenBank/DDBJ databases">
        <title>De novo assembly and annotation of 12 fungi associated with fruit tree decline syndrome in Ontario, Canada.</title>
        <authorList>
            <person name="Sulman M."/>
            <person name="Ellouze W."/>
            <person name="Ilyukhin E."/>
        </authorList>
    </citation>
    <scope>NUCLEOTIDE SEQUENCE [LARGE SCALE GENOMIC DNA]</scope>
    <source>
        <strain evidence="1 2">M11/M66-122</strain>
    </source>
</reference>
<dbReference type="AlphaFoldDB" id="A0AAN9YMZ0"/>
<dbReference type="EMBL" id="JAKJXP020000084">
    <property type="protein sequence ID" value="KAK7748265.1"/>
    <property type="molecule type" value="Genomic_DNA"/>
</dbReference>
<proteinExistence type="predicted"/>
<protein>
    <recommendedName>
        <fullName evidence="3">NAD(P)-binding protein</fullName>
    </recommendedName>
</protein>
<accession>A0AAN9YMZ0</accession>
<evidence type="ECO:0008006" key="3">
    <source>
        <dbReference type="Google" id="ProtNLM"/>
    </source>
</evidence>
<dbReference type="PANTHER" id="PTHR45458">
    <property type="entry name" value="SHORT-CHAIN DEHYDROGENASE/REDUCTASE SDR"/>
    <property type="match status" value="1"/>
</dbReference>
<dbReference type="Pfam" id="PF00106">
    <property type="entry name" value="adh_short"/>
    <property type="match status" value="1"/>
</dbReference>
<dbReference type="InterPro" id="IPR052184">
    <property type="entry name" value="SDR_enzymes"/>
</dbReference>
<dbReference type="GO" id="GO:0016616">
    <property type="term" value="F:oxidoreductase activity, acting on the CH-OH group of donors, NAD or NADP as acceptor"/>
    <property type="evidence" value="ECO:0007669"/>
    <property type="project" value="TreeGrafter"/>
</dbReference>
<dbReference type="InterPro" id="IPR002347">
    <property type="entry name" value="SDR_fam"/>
</dbReference>
<dbReference type="SUPFAM" id="SSF51735">
    <property type="entry name" value="NAD(P)-binding Rossmann-fold domains"/>
    <property type="match status" value="1"/>
</dbReference>
<dbReference type="Gene3D" id="3.40.50.720">
    <property type="entry name" value="NAD(P)-binding Rossmann-like Domain"/>
    <property type="match status" value="1"/>
</dbReference>
<name>A0AAN9YMZ0_9PEZI</name>
<evidence type="ECO:0000313" key="1">
    <source>
        <dbReference type="EMBL" id="KAK7748265.1"/>
    </source>
</evidence>
<keyword evidence="2" id="KW-1185">Reference proteome</keyword>
<comment type="caution">
    <text evidence="1">The sequence shown here is derived from an EMBL/GenBank/DDBJ whole genome shotgun (WGS) entry which is preliminary data.</text>
</comment>
<dbReference type="PRINTS" id="PR00081">
    <property type="entry name" value="GDHRDH"/>
</dbReference>
<dbReference type="InterPro" id="IPR036291">
    <property type="entry name" value="NAD(P)-bd_dom_sf"/>
</dbReference>
<gene>
    <name evidence="1" type="ORF">SLS62_008725</name>
</gene>